<keyword evidence="3 6" id="KW-0812">Transmembrane</keyword>
<keyword evidence="8" id="KW-1185">Reference proteome</keyword>
<dbReference type="NCBIfam" id="NF041756">
    <property type="entry name" value="EfeU"/>
    <property type="match status" value="1"/>
</dbReference>
<feature type="transmembrane region" description="Helical" evidence="6">
    <location>
        <begin position="243"/>
        <end position="262"/>
    </location>
</feature>
<comment type="similarity">
    <text evidence="2">Belongs to the oxidase-dependent Fe transporter (OFeT) (TC 9.A.10.1) family.</text>
</comment>
<dbReference type="PANTHER" id="PTHR31632">
    <property type="entry name" value="IRON TRANSPORTER FTH1"/>
    <property type="match status" value="1"/>
</dbReference>
<accession>A0A927MYG0</accession>
<feature type="transmembrane region" description="Helical" evidence="6">
    <location>
        <begin position="6"/>
        <end position="26"/>
    </location>
</feature>
<organism evidence="7 8">
    <name type="scientific">Actinopolymorpha pittospori</name>
    <dbReference type="NCBI Taxonomy" id="648752"/>
    <lineage>
        <taxon>Bacteria</taxon>
        <taxon>Bacillati</taxon>
        <taxon>Actinomycetota</taxon>
        <taxon>Actinomycetes</taxon>
        <taxon>Propionibacteriales</taxon>
        <taxon>Actinopolymorphaceae</taxon>
        <taxon>Actinopolymorpha</taxon>
    </lineage>
</organism>
<comment type="caution">
    <text evidence="7">The sequence shown here is derived from an EMBL/GenBank/DDBJ whole genome shotgun (WGS) entry which is preliminary data.</text>
</comment>
<feature type="transmembrane region" description="Helical" evidence="6">
    <location>
        <begin position="101"/>
        <end position="126"/>
    </location>
</feature>
<dbReference type="Pfam" id="PF03239">
    <property type="entry name" value="FTR1"/>
    <property type="match status" value="1"/>
</dbReference>
<keyword evidence="5 6" id="KW-0472">Membrane</keyword>
<evidence type="ECO:0000313" key="8">
    <source>
        <dbReference type="Proteomes" id="UP000638648"/>
    </source>
</evidence>
<dbReference type="GO" id="GO:0033573">
    <property type="term" value="C:high-affinity iron permease complex"/>
    <property type="evidence" value="ECO:0007669"/>
    <property type="project" value="InterPro"/>
</dbReference>
<evidence type="ECO:0000256" key="6">
    <source>
        <dbReference type="SAM" id="Phobius"/>
    </source>
</evidence>
<reference evidence="7" key="1">
    <citation type="submission" date="2020-10" db="EMBL/GenBank/DDBJ databases">
        <title>Sequencing the genomes of 1000 actinobacteria strains.</title>
        <authorList>
            <person name="Klenk H.-P."/>
        </authorList>
    </citation>
    <scope>NUCLEOTIDE SEQUENCE</scope>
    <source>
        <strain evidence="7">DSM 45354</strain>
    </source>
</reference>
<feature type="transmembrane region" description="Helical" evidence="6">
    <location>
        <begin position="179"/>
        <end position="199"/>
    </location>
</feature>
<feature type="transmembrane region" description="Helical" evidence="6">
    <location>
        <begin position="146"/>
        <end position="167"/>
    </location>
</feature>
<keyword evidence="4 6" id="KW-1133">Transmembrane helix</keyword>
<comment type="subcellular location">
    <subcellularLocation>
        <location evidence="1">Membrane</location>
        <topology evidence="1">Multi-pass membrane protein</topology>
    </subcellularLocation>
</comment>
<dbReference type="EMBL" id="JADBEM010000001">
    <property type="protein sequence ID" value="MBE1608831.1"/>
    <property type="molecule type" value="Genomic_DNA"/>
</dbReference>
<dbReference type="Proteomes" id="UP000638648">
    <property type="component" value="Unassembled WGS sequence"/>
</dbReference>
<feature type="transmembrane region" description="Helical" evidence="6">
    <location>
        <begin position="71"/>
        <end position="89"/>
    </location>
</feature>
<dbReference type="InterPro" id="IPR004923">
    <property type="entry name" value="FTR1/Fip1/EfeU"/>
</dbReference>
<gene>
    <name evidence="7" type="ORF">HEB94_005679</name>
</gene>
<evidence type="ECO:0000256" key="2">
    <source>
        <dbReference type="ARBA" id="ARBA00008333"/>
    </source>
</evidence>
<dbReference type="GO" id="GO:0015093">
    <property type="term" value="F:ferrous iron transmembrane transporter activity"/>
    <property type="evidence" value="ECO:0007669"/>
    <property type="project" value="TreeGrafter"/>
</dbReference>
<name>A0A927MYG0_9ACTN</name>
<evidence type="ECO:0000313" key="7">
    <source>
        <dbReference type="EMBL" id="MBE1608831.1"/>
    </source>
</evidence>
<dbReference type="PANTHER" id="PTHR31632:SF2">
    <property type="entry name" value="PLASMA MEMBRANE IRON PERMEASE"/>
    <property type="match status" value="1"/>
</dbReference>
<feature type="transmembrane region" description="Helical" evidence="6">
    <location>
        <begin position="38"/>
        <end position="59"/>
    </location>
</feature>
<sequence>MLATFVIGLREGLEAALIVGIVAAFLRRRGRADAVRYVWLGVLLAVLVCVAVAIGLIVLSSELTQQAQEGLETVVGLVAVAMVTYMVVWMRRHSRDLKKDLEGAASSALASGSLLALVGMAILAVLREGIETVVFLLALFRTAGTPALAGVGALVGLIIAAGLGYGIYRGGVRINLSKFFRVTGLVLVVVAGGLLMTAAHTAHAAGWLNFGQARALDLSWLVRPGSVQESLLTGVLGLQAKPVVVEVAVWLVYVVPLAIYVARSVRGGQRPAAGSSANDSHTQPQSAR</sequence>
<evidence type="ECO:0000256" key="5">
    <source>
        <dbReference type="ARBA" id="ARBA00023136"/>
    </source>
</evidence>
<proteinExistence type="inferred from homology"/>
<evidence type="ECO:0000256" key="4">
    <source>
        <dbReference type="ARBA" id="ARBA00022989"/>
    </source>
</evidence>
<dbReference type="AlphaFoldDB" id="A0A927MYG0"/>
<dbReference type="RefSeq" id="WP_192752531.1">
    <property type="nucleotide sequence ID" value="NZ_BAABJL010000119.1"/>
</dbReference>
<protein>
    <submittedName>
        <fullName evidence="7">High-affinity iron transporter</fullName>
    </submittedName>
</protein>
<evidence type="ECO:0000256" key="1">
    <source>
        <dbReference type="ARBA" id="ARBA00004141"/>
    </source>
</evidence>
<evidence type="ECO:0000256" key="3">
    <source>
        <dbReference type="ARBA" id="ARBA00022692"/>
    </source>
</evidence>